<organism evidence="1 2">
    <name type="scientific">Apostasia shenzhenica</name>
    <dbReference type="NCBI Taxonomy" id="1088818"/>
    <lineage>
        <taxon>Eukaryota</taxon>
        <taxon>Viridiplantae</taxon>
        <taxon>Streptophyta</taxon>
        <taxon>Embryophyta</taxon>
        <taxon>Tracheophyta</taxon>
        <taxon>Spermatophyta</taxon>
        <taxon>Magnoliopsida</taxon>
        <taxon>Liliopsida</taxon>
        <taxon>Asparagales</taxon>
        <taxon>Orchidaceae</taxon>
        <taxon>Apostasioideae</taxon>
        <taxon>Apostasia</taxon>
    </lineage>
</organism>
<accession>A0A2I0B7X0</accession>
<keyword evidence="2" id="KW-1185">Reference proteome</keyword>
<protein>
    <submittedName>
        <fullName evidence="1">Uncharacterized protein</fullName>
    </submittedName>
</protein>
<dbReference type="EMBL" id="KZ451906">
    <property type="protein sequence ID" value="PKA63898.1"/>
    <property type="molecule type" value="Genomic_DNA"/>
</dbReference>
<evidence type="ECO:0000313" key="1">
    <source>
        <dbReference type="EMBL" id="PKA63898.1"/>
    </source>
</evidence>
<gene>
    <name evidence="1" type="ORF">AXF42_Ash004908</name>
</gene>
<evidence type="ECO:0000313" key="2">
    <source>
        <dbReference type="Proteomes" id="UP000236161"/>
    </source>
</evidence>
<reference evidence="1 2" key="1">
    <citation type="journal article" date="2017" name="Nature">
        <title>The Apostasia genome and the evolution of orchids.</title>
        <authorList>
            <person name="Zhang G.Q."/>
            <person name="Liu K.W."/>
            <person name="Li Z."/>
            <person name="Lohaus R."/>
            <person name="Hsiao Y.Y."/>
            <person name="Niu S.C."/>
            <person name="Wang J.Y."/>
            <person name="Lin Y.C."/>
            <person name="Xu Q."/>
            <person name="Chen L.J."/>
            <person name="Yoshida K."/>
            <person name="Fujiwara S."/>
            <person name="Wang Z.W."/>
            <person name="Zhang Y.Q."/>
            <person name="Mitsuda N."/>
            <person name="Wang M."/>
            <person name="Liu G.H."/>
            <person name="Pecoraro L."/>
            <person name="Huang H.X."/>
            <person name="Xiao X.J."/>
            <person name="Lin M."/>
            <person name="Wu X.Y."/>
            <person name="Wu W.L."/>
            <person name="Chen Y.Y."/>
            <person name="Chang S.B."/>
            <person name="Sakamoto S."/>
            <person name="Ohme-Takagi M."/>
            <person name="Yagi M."/>
            <person name="Zeng S.J."/>
            <person name="Shen C.Y."/>
            <person name="Yeh C.M."/>
            <person name="Luo Y.B."/>
            <person name="Tsai W.C."/>
            <person name="Van de Peer Y."/>
            <person name="Liu Z.J."/>
        </authorList>
    </citation>
    <scope>NUCLEOTIDE SEQUENCE [LARGE SCALE GENOMIC DNA]</scope>
    <source>
        <strain evidence="2">cv. Shenzhen</strain>
        <tissue evidence="1">Stem</tissue>
    </source>
</reference>
<proteinExistence type="predicted"/>
<name>A0A2I0B7X0_9ASPA</name>
<dbReference type="Proteomes" id="UP000236161">
    <property type="component" value="Unassembled WGS sequence"/>
</dbReference>
<dbReference type="AlphaFoldDB" id="A0A2I0B7X0"/>
<sequence length="51" mass="6134">MMMIMRSKPVLHETRNREYQKYRYAHQHPRSSSRLRCTAILTAPISSTRRS</sequence>